<protein>
    <submittedName>
        <fullName evidence="1">Uncharacterized protein</fullName>
    </submittedName>
</protein>
<name>A0A9X3BJB2_9BACT</name>
<keyword evidence="2" id="KW-1185">Reference proteome</keyword>
<accession>A0A9X3BJB2</accession>
<dbReference type="RefSeq" id="WP_279298397.1">
    <property type="nucleotide sequence ID" value="NZ_JAOTIF010000016.1"/>
</dbReference>
<evidence type="ECO:0000313" key="1">
    <source>
        <dbReference type="EMBL" id="MCU7550958.1"/>
    </source>
</evidence>
<reference evidence="1" key="2">
    <citation type="submission" date="2023-04" db="EMBL/GenBank/DDBJ databases">
        <title>Paracnuella aquatica gen. nov., sp. nov., a member of the family Chitinophagaceae isolated from a hot spring.</title>
        <authorList>
            <person name="Wang C."/>
        </authorList>
    </citation>
    <scope>NUCLEOTIDE SEQUENCE</scope>
    <source>
        <strain evidence="1">LB-8</strain>
    </source>
</reference>
<dbReference type="EMBL" id="JAOTIF010000016">
    <property type="protein sequence ID" value="MCU7550958.1"/>
    <property type="molecule type" value="Genomic_DNA"/>
</dbReference>
<gene>
    <name evidence="1" type="ORF">OCK74_17690</name>
</gene>
<reference evidence="1" key="1">
    <citation type="submission" date="2022-09" db="EMBL/GenBank/DDBJ databases">
        <authorList>
            <person name="Yuan C."/>
            <person name="Ke Z."/>
        </authorList>
    </citation>
    <scope>NUCLEOTIDE SEQUENCE</scope>
    <source>
        <strain evidence="1">LB-8</strain>
    </source>
</reference>
<evidence type="ECO:0000313" key="2">
    <source>
        <dbReference type="Proteomes" id="UP001155483"/>
    </source>
</evidence>
<comment type="caution">
    <text evidence="1">The sequence shown here is derived from an EMBL/GenBank/DDBJ whole genome shotgun (WGS) entry which is preliminary data.</text>
</comment>
<proteinExistence type="predicted"/>
<sequence length="95" mass="10727">MKLSVTVQYKAKLAHYSIRQETSGVYLATLEQYEGPFSEAPPAKIMLVKGFRRWAGSFEHQDILNDLGRAIDISLGKEHTKDNLRENSTKFPSGN</sequence>
<dbReference type="Proteomes" id="UP001155483">
    <property type="component" value="Unassembled WGS sequence"/>
</dbReference>
<dbReference type="AlphaFoldDB" id="A0A9X3BJB2"/>
<organism evidence="1 2">
    <name type="scientific">Paraflavisolibacter caeni</name>
    <dbReference type="NCBI Taxonomy" id="2982496"/>
    <lineage>
        <taxon>Bacteria</taxon>
        <taxon>Pseudomonadati</taxon>
        <taxon>Bacteroidota</taxon>
        <taxon>Chitinophagia</taxon>
        <taxon>Chitinophagales</taxon>
        <taxon>Chitinophagaceae</taxon>
        <taxon>Paraflavisolibacter</taxon>
    </lineage>
</organism>